<name>A0AAD8HH26_9APIA</name>
<organism evidence="1 2">
    <name type="scientific">Heracleum sosnowskyi</name>
    <dbReference type="NCBI Taxonomy" id="360622"/>
    <lineage>
        <taxon>Eukaryota</taxon>
        <taxon>Viridiplantae</taxon>
        <taxon>Streptophyta</taxon>
        <taxon>Embryophyta</taxon>
        <taxon>Tracheophyta</taxon>
        <taxon>Spermatophyta</taxon>
        <taxon>Magnoliopsida</taxon>
        <taxon>eudicotyledons</taxon>
        <taxon>Gunneridae</taxon>
        <taxon>Pentapetalae</taxon>
        <taxon>asterids</taxon>
        <taxon>campanulids</taxon>
        <taxon>Apiales</taxon>
        <taxon>Apiaceae</taxon>
        <taxon>Apioideae</taxon>
        <taxon>apioid superclade</taxon>
        <taxon>Tordylieae</taxon>
        <taxon>Tordyliinae</taxon>
        <taxon>Heracleum</taxon>
    </lineage>
</organism>
<protein>
    <submittedName>
        <fullName evidence="1">Uncharacterized protein</fullName>
    </submittedName>
</protein>
<reference evidence="1" key="2">
    <citation type="submission" date="2023-05" db="EMBL/GenBank/DDBJ databases">
        <authorList>
            <person name="Schelkunov M.I."/>
        </authorList>
    </citation>
    <scope>NUCLEOTIDE SEQUENCE</scope>
    <source>
        <strain evidence="1">Hsosn_3</strain>
        <tissue evidence="1">Leaf</tissue>
    </source>
</reference>
<dbReference type="GO" id="GO:0003676">
    <property type="term" value="F:nucleic acid binding"/>
    <property type="evidence" value="ECO:0007669"/>
    <property type="project" value="InterPro"/>
</dbReference>
<reference evidence="1" key="1">
    <citation type="submission" date="2023-02" db="EMBL/GenBank/DDBJ databases">
        <title>Genome of toxic invasive species Heracleum sosnowskyi carries increased number of genes despite the absence of recent whole-genome duplications.</title>
        <authorList>
            <person name="Schelkunov M."/>
            <person name="Shtratnikova V."/>
            <person name="Makarenko M."/>
            <person name="Klepikova A."/>
            <person name="Omelchenko D."/>
            <person name="Novikova G."/>
            <person name="Obukhova E."/>
            <person name="Bogdanov V."/>
            <person name="Penin A."/>
            <person name="Logacheva M."/>
        </authorList>
    </citation>
    <scope>NUCLEOTIDE SEQUENCE</scope>
    <source>
        <strain evidence="1">Hsosn_3</strain>
        <tissue evidence="1">Leaf</tissue>
    </source>
</reference>
<proteinExistence type="predicted"/>
<gene>
    <name evidence="1" type="ORF">POM88_041800</name>
</gene>
<evidence type="ECO:0000313" key="2">
    <source>
        <dbReference type="Proteomes" id="UP001237642"/>
    </source>
</evidence>
<evidence type="ECO:0000313" key="1">
    <source>
        <dbReference type="EMBL" id="KAK1366239.1"/>
    </source>
</evidence>
<sequence>MEHEVLPTKVFLSSRLASGAFTSEIGGYMKDASGILKFIFSGPCTASNSMQVELQAVVYLVKAINVSTFSFESCLIYLDSEEVVKYIMKIKAGFPFKNLLEDESWVNIVRKSNLFFNYVRKGLNCGADDLAKQGCDRGYFIQGWS</sequence>
<dbReference type="SUPFAM" id="SSF53098">
    <property type="entry name" value="Ribonuclease H-like"/>
    <property type="match status" value="1"/>
</dbReference>
<dbReference type="InterPro" id="IPR012337">
    <property type="entry name" value="RNaseH-like_sf"/>
</dbReference>
<accession>A0AAD8HH26</accession>
<keyword evidence="2" id="KW-1185">Reference proteome</keyword>
<dbReference type="InterPro" id="IPR036397">
    <property type="entry name" value="RNaseH_sf"/>
</dbReference>
<dbReference type="AlphaFoldDB" id="A0AAD8HH26"/>
<dbReference type="EMBL" id="JAUIZM010000009">
    <property type="protein sequence ID" value="KAK1366239.1"/>
    <property type="molecule type" value="Genomic_DNA"/>
</dbReference>
<dbReference type="Proteomes" id="UP001237642">
    <property type="component" value="Unassembled WGS sequence"/>
</dbReference>
<dbReference type="Gene3D" id="3.30.420.10">
    <property type="entry name" value="Ribonuclease H-like superfamily/Ribonuclease H"/>
    <property type="match status" value="1"/>
</dbReference>
<comment type="caution">
    <text evidence="1">The sequence shown here is derived from an EMBL/GenBank/DDBJ whole genome shotgun (WGS) entry which is preliminary data.</text>
</comment>